<protein>
    <recommendedName>
        <fullName evidence="3">TLDc domain-containing protein</fullName>
    </recommendedName>
</protein>
<proteinExistence type="predicted"/>
<evidence type="ECO:0000313" key="2">
    <source>
        <dbReference type="Proteomes" id="UP000265703"/>
    </source>
</evidence>
<accession>A0A397SVX3</accession>
<evidence type="ECO:0000313" key="1">
    <source>
        <dbReference type="EMBL" id="RIA89822.1"/>
    </source>
</evidence>
<keyword evidence="2" id="KW-1185">Reference proteome</keyword>
<sequence length="128" mass="14675">MLSKNPSLTLRVPNGVPAIDNLEEVQVKSRVGVKDFLKARRAELDLEDKDIDRLHDQRFHKVCDNKSHTITVIKVKESNEILGGYNPIILKSDSGRVYENIKDNYDRNHGPSFGFYDLFLVDNFLDNS</sequence>
<gene>
    <name evidence="1" type="ORF">C1645_824217</name>
</gene>
<dbReference type="Proteomes" id="UP000265703">
    <property type="component" value="Unassembled WGS sequence"/>
</dbReference>
<dbReference type="AlphaFoldDB" id="A0A397SVX3"/>
<name>A0A397SVX3_9GLOM</name>
<evidence type="ECO:0008006" key="3">
    <source>
        <dbReference type="Google" id="ProtNLM"/>
    </source>
</evidence>
<organism evidence="1 2">
    <name type="scientific">Glomus cerebriforme</name>
    <dbReference type="NCBI Taxonomy" id="658196"/>
    <lineage>
        <taxon>Eukaryota</taxon>
        <taxon>Fungi</taxon>
        <taxon>Fungi incertae sedis</taxon>
        <taxon>Mucoromycota</taxon>
        <taxon>Glomeromycotina</taxon>
        <taxon>Glomeromycetes</taxon>
        <taxon>Glomerales</taxon>
        <taxon>Glomeraceae</taxon>
        <taxon>Glomus</taxon>
    </lineage>
</organism>
<dbReference type="OrthoDB" id="2439862at2759"/>
<comment type="caution">
    <text evidence="1">The sequence shown here is derived from an EMBL/GenBank/DDBJ whole genome shotgun (WGS) entry which is preliminary data.</text>
</comment>
<reference evidence="1 2" key="1">
    <citation type="submission" date="2018-06" db="EMBL/GenBank/DDBJ databases">
        <title>Comparative genomics reveals the genomic features of Rhizophagus irregularis, R. cerebriforme, R. diaphanum and Gigaspora rosea, and their symbiotic lifestyle signature.</title>
        <authorList>
            <person name="Morin E."/>
            <person name="San Clemente H."/>
            <person name="Chen E.C.H."/>
            <person name="De La Providencia I."/>
            <person name="Hainaut M."/>
            <person name="Kuo A."/>
            <person name="Kohler A."/>
            <person name="Murat C."/>
            <person name="Tang N."/>
            <person name="Roy S."/>
            <person name="Loubradou J."/>
            <person name="Henrissat B."/>
            <person name="Grigoriev I.V."/>
            <person name="Corradi N."/>
            <person name="Roux C."/>
            <person name="Martin F.M."/>
        </authorList>
    </citation>
    <scope>NUCLEOTIDE SEQUENCE [LARGE SCALE GENOMIC DNA]</scope>
    <source>
        <strain evidence="1 2">DAOM 227022</strain>
    </source>
</reference>
<dbReference type="EMBL" id="QKYT01000203">
    <property type="protein sequence ID" value="RIA89822.1"/>
    <property type="molecule type" value="Genomic_DNA"/>
</dbReference>
<dbReference type="STRING" id="658196.A0A397SVX3"/>